<protein>
    <submittedName>
        <fullName evidence="2">Uncharacterized protein</fullName>
    </submittedName>
</protein>
<accession>A0ABS7BV05</accession>
<evidence type="ECO:0000313" key="2">
    <source>
        <dbReference type="EMBL" id="MBW7452481.1"/>
    </source>
</evidence>
<gene>
    <name evidence="2" type="ORF">K0U00_00310</name>
</gene>
<feature type="transmembrane region" description="Helical" evidence="1">
    <location>
        <begin position="33"/>
        <end position="60"/>
    </location>
</feature>
<comment type="caution">
    <text evidence="2">The sequence shown here is derived from an EMBL/GenBank/DDBJ whole genome shotgun (WGS) entry which is preliminary data.</text>
</comment>
<proteinExistence type="predicted"/>
<evidence type="ECO:0000256" key="1">
    <source>
        <dbReference type="SAM" id="Phobius"/>
    </source>
</evidence>
<organism evidence="2 3">
    <name type="scientific">Paenibacillus sepulcri</name>
    <dbReference type="NCBI Taxonomy" id="359917"/>
    <lineage>
        <taxon>Bacteria</taxon>
        <taxon>Bacillati</taxon>
        <taxon>Bacillota</taxon>
        <taxon>Bacilli</taxon>
        <taxon>Bacillales</taxon>
        <taxon>Paenibacillaceae</taxon>
        <taxon>Paenibacillus</taxon>
    </lineage>
</organism>
<sequence>MAEDQEIQALKERIIILETKIEMLDSKEHERPFWVNVLIGFAVTLGFILLLTLIIPAILLSFN</sequence>
<reference evidence="2 3" key="1">
    <citation type="submission" date="2021-07" db="EMBL/GenBank/DDBJ databases">
        <title>Paenibacillus radiodurans sp. nov., isolated from the southeastern edge of Tengger Desert.</title>
        <authorList>
            <person name="Zhang G."/>
        </authorList>
    </citation>
    <scope>NUCLEOTIDE SEQUENCE [LARGE SCALE GENOMIC DNA]</scope>
    <source>
        <strain evidence="2 3">CCM 7311</strain>
    </source>
</reference>
<evidence type="ECO:0000313" key="3">
    <source>
        <dbReference type="Proteomes" id="UP001519887"/>
    </source>
</evidence>
<dbReference type="EMBL" id="JAHZIK010000002">
    <property type="protein sequence ID" value="MBW7452481.1"/>
    <property type="molecule type" value="Genomic_DNA"/>
</dbReference>
<dbReference type="RefSeq" id="WP_210044427.1">
    <property type="nucleotide sequence ID" value="NZ_JBHLVU010000004.1"/>
</dbReference>
<keyword evidence="3" id="KW-1185">Reference proteome</keyword>
<dbReference type="Proteomes" id="UP001519887">
    <property type="component" value="Unassembled WGS sequence"/>
</dbReference>
<name>A0ABS7BV05_9BACL</name>
<keyword evidence="1" id="KW-1133">Transmembrane helix</keyword>
<keyword evidence="1" id="KW-0472">Membrane</keyword>
<keyword evidence="1" id="KW-0812">Transmembrane</keyword>